<comment type="caution">
    <text evidence="2">The sequence shown here is derived from an EMBL/GenBank/DDBJ whole genome shotgun (WGS) entry which is preliminary data.</text>
</comment>
<sequence length="445" mass="48980">MKKIIMLFIILNIASVNSFSATIPKGGAFKFAEPDGGGGTAQPLDMPLALPIANFFGYTRSGNKYSYEEKNSLPIAINIMYIESSSGHVPAQRLPEITDDNFDFSEHYLHYDTQANYSWVSGGKEGDWGLPIINAKPYQKGDPFPAITACSGTPVTLKEQRYKCKPAMTSSTRNLSLYDELIELAASKNQKLWVGTVIFPRASDGPEGNTSNNSTGGEGHELVVYLPHRHMEVIHLEALLLGDADGSEPRLAAWTIQSDDGEYFEPYISSRINNDYPANYAFVSNGKDTVNHRKTEGMYLIPSYLNRMAIVDVAAIHTRLAGGVHWNGIWAGQGAGEQGIRGSDIFSCLNGAKGSVDDYTDLAHFQEPSIDVFRKKSGSDIVHVPDGQKGFTFAQMMEKEPTSDNAYICDTKGNQLFSQRLEIAGTLSPNVFIDFMELKKDITEK</sequence>
<organism evidence="2 3">
    <name type="scientific">Rahnella perminowiae</name>
    <dbReference type="NCBI Taxonomy" id="2816244"/>
    <lineage>
        <taxon>Bacteria</taxon>
        <taxon>Pseudomonadati</taxon>
        <taxon>Pseudomonadota</taxon>
        <taxon>Gammaproteobacteria</taxon>
        <taxon>Enterobacterales</taxon>
        <taxon>Yersiniaceae</taxon>
        <taxon>Rahnella</taxon>
    </lineage>
</organism>
<feature type="chain" id="PRO_5047330595" evidence="1">
    <location>
        <begin position="22"/>
        <end position="445"/>
    </location>
</feature>
<keyword evidence="3" id="KW-1185">Reference proteome</keyword>
<protein>
    <submittedName>
        <fullName evidence="2">Uncharacterized protein</fullName>
    </submittedName>
</protein>
<keyword evidence="1" id="KW-0732">Signal</keyword>
<reference evidence="2 3" key="1">
    <citation type="submission" date="2021-03" db="EMBL/GenBank/DDBJ databases">
        <title>Five novel Rahnella species.</title>
        <authorList>
            <person name="Brady C."/>
            <person name="Asselin J."/>
            <person name="Beer S."/>
            <person name="Bruberg M.B."/>
            <person name="Crampton B."/>
            <person name="Venter S."/>
            <person name="Arnold D."/>
            <person name="Denman S."/>
        </authorList>
    </citation>
    <scope>NUCLEOTIDE SEQUENCE [LARGE SCALE GENOMIC DNA]</scope>
    <source>
        <strain evidence="2 3">L72c</strain>
    </source>
</reference>
<evidence type="ECO:0000256" key="1">
    <source>
        <dbReference type="SAM" id="SignalP"/>
    </source>
</evidence>
<gene>
    <name evidence="2" type="ORF">J1786_08985</name>
</gene>
<dbReference type="Proteomes" id="UP000699865">
    <property type="component" value="Unassembled WGS sequence"/>
</dbReference>
<evidence type="ECO:0000313" key="3">
    <source>
        <dbReference type="Proteomes" id="UP000699865"/>
    </source>
</evidence>
<accession>A0ABS6KZD1</accession>
<evidence type="ECO:0000313" key="2">
    <source>
        <dbReference type="EMBL" id="MBU9834946.1"/>
    </source>
</evidence>
<proteinExistence type="predicted"/>
<name>A0ABS6KZD1_9GAMM</name>
<dbReference type="EMBL" id="JAFMOU010000065">
    <property type="protein sequence ID" value="MBU9834946.1"/>
    <property type="molecule type" value="Genomic_DNA"/>
</dbReference>
<feature type="signal peptide" evidence="1">
    <location>
        <begin position="1"/>
        <end position="21"/>
    </location>
</feature>